<evidence type="ECO:0000259" key="1">
    <source>
        <dbReference type="PROSITE" id="PS51286"/>
    </source>
</evidence>
<proteinExistence type="predicted"/>
<protein>
    <recommendedName>
        <fullName evidence="1">RAP domain-containing protein</fullName>
    </recommendedName>
</protein>
<dbReference type="InParanoid" id="A0A078B6T5"/>
<accession>A0A078B6T5</accession>
<dbReference type="AlphaFoldDB" id="A0A078B6T5"/>
<feature type="domain" description="RAP" evidence="1">
    <location>
        <begin position="309"/>
        <end position="366"/>
    </location>
</feature>
<sequence>MESLVKLNVRLQKVQLLKLVDVYEQLIQVTPPYSRFKAIYLISQLEERSCPLVQVPYYDELQELYEEEFKFALSKSLDIQSPQALLQIARSLQKAKYLDQKLLNNIFLIFRVITSYDQFQEIRPQEIHKINEASELLQIFTHFSIENKILSQDIKALIPKLLELKDLEDIQVSRIKKICLRYLRYQLLYLDKGSDNIDLIKEIIRHILLLNKKQPNIKDFNQLYQAILVLKPHIKGFQQGIEENLHNIWNNSFQSSIVSKFEQDVYDIAKKIYPDCKTNTIDSSGQEVDIMILIDQINPDGINEKTLKIAIEVNGVYHYSRNSENQMGRDKIKTKILENLGYFVVDVPYYHWYIVEDAKKEEFLRDKIRLSLQNRSNNQ</sequence>
<name>A0A078B6T5_STYLE</name>
<dbReference type="EMBL" id="CCKQ01017967">
    <property type="protein sequence ID" value="CDW89896.1"/>
    <property type="molecule type" value="Genomic_DNA"/>
</dbReference>
<dbReference type="Proteomes" id="UP000039865">
    <property type="component" value="Unassembled WGS sequence"/>
</dbReference>
<reference evidence="2 3" key="1">
    <citation type="submission" date="2014-06" db="EMBL/GenBank/DDBJ databases">
        <authorList>
            <person name="Swart Estienne"/>
        </authorList>
    </citation>
    <scope>NUCLEOTIDE SEQUENCE [LARGE SCALE GENOMIC DNA]</scope>
    <source>
        <strain evidence="2 3">130c</strain>
    </source>
</reference>
<dbReference type="Pfam" id="PF08373">
    <property type="entry name" value="RAP"/>
    <property type="match status" value="1"/>
</dbReference>
<keyword evidence="3" id="KW-1185">Reference proteome</keyword>
<dbReference type="InterPro" id="IPR013584">
    <property type="entry name" value="RAP"/>
</dbReference>
<organism evidence="2 3">
    <name type="scientific">Stylonychia lemnae</name>
    <name type="common">Ciliate</name>
    <dbReference type="NCBI Taxonomy" id="5949"/>
    <lineage>
        <taxon>Eukaryota</taxon>
        <taxon>Sar</taxon>
        <taxon>Alveolata</taxon>
        <taxon>Ciliophora</taxon>
        <taxon>Intramacronucleata</taxon>
        <taxon>Spirotrichea</taxon>
        <taxon>Stichotrichia</taxon>
        <taxon>Sporadotrichida</taxon>
        <taxon>Oxytrichidae</taxon>
        <taxon>Stylonychinae</taxon>
        <taxon>Stylonychia</taxon>
    </lineage>
</organism>
<gene>
    <name evidence="2" type="primary">Contig4330.g4632</name>
    <name evidence="2" type="ORF">STYLEM_19036</name>
</gene>
<evidence type="ECO:0000313" key="2">
    <source>
        <dbReference type="EMBL" id="CDW89896.1"/>
    </source>
</evidence>
<dbReference type="Gene3D" id="3.40.960.10">
    <property type="entry name" value="VSR Endonuclease"/>
    <property type="match status" value="1"/>
</dbReference>
<dbReference type="PROSITE" id="PS51286">
    <property type="entry name" value="RAP"/>
    <property type="match status" value="1"/>
</dbReference>
<dbReference type="SMART" id="SM00952">
    <property type="entry name" value="RAP"/>
    <property type="match status" value="1"/>
</dbReference>
<evidence type="ECO:0000313" key="3">
    <source>
        <dbReference type="Proteomes" id="UP000039865"/>
    </source>
</evidence>
<dbReference type="OrthoDB" id="9985850at2759"/>